<feature type="transmembrane region" description="Helical" evidence="1">
    <location>
        <begin position="45"/>
        <end position="66"/>
    </location>
</feature>
<dbReference type="RefSeq" id="WP_350402564.1">
    <property type="nucleotide sequence ID" value="NZ_JBELOE010000261.1"/>
</dbReference>
<comment type="caution">
    <text evidence="2">The sequence shown here is derived from an EMBL/GenBank/DDBJ whole genome shotgun (WGS) entry which is preliminary data.</text>
</comment>
<gene>
    <name evidence="2" type="ORF">ABS311_15885</name>
</gene>
<name>A0ABV1RL01_9ALTE</name>
<keyword evidence="3" id="KW-1185">Reference proteome</keyword>
<reference evidence="2 3" key="1">
    <citation type="submission" date="2024-06" db="EMBL/GenBank/DDBJ databases">
        <authorList>
            <person name="Chen R.Y."/>
        </authorList>
    </citation>
    <scope>NUCLEOTIDE SEQUENCE [LARGE SCALE GENOMIC DNA]</scope>
    <source>
        <strain evidence="2 3">D2</strain>
    </source>
</reference>
<evidence type="ECO:0000256" key="1">
    <source>
        <dbReference type="SAM" id="Phobius"/>
    </source>
</evidence>
<proteinExistence type="predicted"/>
<accession>A0ABV1RL01</accession>
<feature type="transmembrane region" description="Helical" evidence="1">
    <location>
        <begin position="107"/>
        <end position="129"/>
    </location>
</feature>
<organism evidence="2 3">
    <name type="scientific">Catenovulum sediminis</name>
    <dbReference type="NCBI Taxonomy" id="1740262"/>
    <lineage>
        <taxon>Bacteria</taxon>
        <taxon>Pseudomonadati</taxon>
        <taxon>Pseudomonadota</taxon>
        <taxon>Gammaproteobacteria</taxon>
        <taxon>Alteromonadales</taxon>
        <taxon>Alteromonadaceae</taxon>
        <taxon>Catenovulum</taxon>
    </lineage>
</organism>
<dbReference type="EMBL" id="JBELOE010000261">
    <property type="protein sequence ID" value="MER2493357.1"/>
    <property type="molecule type" value="Genomic_DNA"/>
</dbReference>
<evidence type="ECO:0000313" key="2">
    <source>
        <dbReference type="EMBL" id="MER2493357.1"/>
    </source>
</evidence>
<keyword evidence="1" id="KW-0812">Transmembrane</keyword>
<feature type="transmembrane region" description="Helical" evidence="1">
    <location>
        <begin position="72"/>
        <end position="95"/>
    </location>
</feature>
<keyword evidence="1" id="KW-1133">Transmembrane helix</keyword>
<evidence type="ECO:0000313" key="3">
    <source>
        <dbReference type="Proteomes" id="UP001467690"/>
    </source>
</evidence>
<protein>
    <submittedName>
        <fullName evidence="2">Uncharacterized protein</fullName>
    </submittedName>
</protein>
<sequence length="132" mass="14704">MLTSSSTGRRNLVTFAAKTRSKVANITPRGELGVKCLMKSELKPAVIINTVLPIAVLTIWLIAVVGNLVFDWWYYLLAVIPILCILAVIATFMVFESFGFKNISRPFYMLLLVPVATSLASFYFLWIIVSAI</sequence>
<keyword evidence="1" id="KW-0472">Membrane</keyword>
<dbReference type="Proteomes" id="UP001467690">
    <property type="component" value="Unassembled WGS sequence"/>
</dbReference>